<name>A0A075ABL9_OPIVI</name>
<feature type="region of interest" description="Disordered" evidence="1">
    <location>
        <begin position="154"/>
        <end position="175"/>
    </location>
</feature>
<feature type="compositionally biased region" description="Polar residues" evidence="1">
    <location>
        <begin position="165"/>
        <end position="175"/>
    </location>
</feature>
<dbReference type="GeneID" id="20321618"/>
<protein>
    <submittedName>
        <fullName evidence="2">Uncharacterized protein</fullName>
    </submittedName>
</protein>
<gene>
    <name evidence="2" type="ORF">T265_07439</name>
</gene>
<dbReference type="AlphaFoldDB" id="A0A075ABL9"/>
<dbReference type="KEGG" id="ovi:T265_07439"/>
<organism evidence="2 3">
    <name type="scientific">Opisthorchis viverrini</name>
    <name type="common">Southeast Asian liver fluke</name>
    <dbReference type="NCBI Taxonomy" id="6198"/>
    <lineage>
        <taxon>Eukaryota</taxon>
        <taxon>Metazoa</taxon>
        <taxon>Spiralia</taxon>
        <taxon>Lophotrochozoa</taxon>
        <taxon>Platyhelminthes</taxon>
        <taxon>Trematoda</taxon>
        <taxon>Digenea</taxon>
        <taxon>Opisthorchiida</taxon>
        <taxon>Opisthorchiata</taxon>
        <taxon>Opisthorchiidae</taxon>
        <taxon>Opisthorchis</taxon>
    </lineage>
</organism>
<dbReference type="EMBL" id="KL596789">
    <property type="protein sequence ID" value="KER25049.1"/>
    <property type="molecule type" value="Genomic_DNA"/>
</dbReference>
<dbReference type="CTD" id="20321618"/>
<evidence type="ECO:0000256" key="1">
    <source>
        <dbReference type="SAM" id="MobiDB-lite"/>
    </source>
</evidence>
<dbReference type="RefSeq" id="XP_009171221.1">
    <property type="nucleotide sequence ID" value="XM_009172957.1"/>
</dbReference>
<proteinExistence type="predicted"/>
<feature type="compositionally biased region" description="Basic and acidic residues" evidence="1">
    <location>
        <begin position="154"/>
        <end position="163"/>
    </location>
</feature>
<accession>A0A075ABL9</accession>
<dbReference type="Proteomes" id="UP000054324">
    <property type="component" value="Unassembled WGS sequence"/>
</dbReference>
<sequence>MINKSTAPGEDAYGECSVWRGDDGCLGAASTVPSKRVILIRLCNKLNTENVEDDKMTVMAIELHRRYQEPDDIVCLENIGIAEENLEQEDSSPTEIADPPVLQDFILLQSLSLLVCDGHIRFIYLWRLKSSPAPKTVTETSVISRGAVPLAISRDHLKSRATGEPESQASDYQPVNALENTQVISSAHAK</sequence>
<reference evidence="2 3" key="1">
    <citation type="submission" date="2013-11" db="EMBL/GenBank/DDBJ databases">
        <title>Opisthorchis viverrini - life in the bile duct.</title>
        <authorList>
            <person name="Young N.D."/>
            <person name="Nagarajan N."/>
            <person name="Lin S.J."/>
            <person name="Korhonen P.K."/>
            <person name="Jex A.R."/>
            <person name="Hall R.S."/>
            <person name="Safavi-Hemami H."/>
            <person name="Kaewkong W."/>
            <person name="Bertrand D."/>
            <person name="Gao S."/>
            <person name="Seet Q."/>
            <person name="Wongkham S."/>
            <person name="Teh B.T."/>
            <person name="Wongkham C."/>
            <person name="Intapan P.M."/>
            <person name="Maleewong W."/>
            <person name="Yang X."/>
            <person name="Hu M."/>
            <person name="Wang Z."/>
            <person name="Hofmann A."/>
            <person name="Sternberg P.W."/>
            <person name="Tan P."/>
            <person name="Wang J."/>
            <person name="Gasser R.B."/>
        </authorList>
    </citation>
    <scope>NUCLEOTIDE SEQUENCE [LARGE SCALE GENOMIC DNA]</scope>
</reference>
<keyword evidence="3" id="KW-1185">Reference proteome</keyword>
<evidence type="ECO:0000313" key="3">
    <source>
        <dbReference type="Proteomes" id="UP000054324"/>
    </source>
</evidence>
<evidence type="ECO:0000313" key="2">
    <source>
        <dbReference type="EMBL" id="KER25049.1"/>
    </source>
</evidence>